<reference evidence="2 3" key="1">
    <citation type="journal article" date="2014" name="Genome Announc.">
        <title>Genome Sequence of Afipia felis Strain 76713, Isolated in Hospital Water Using an Amoeba Co-Culture Procedure.</title>
        <authorList>
            <person name="Benamar S."/>
            <person name="La Scola B."/>
            <person name="Croce O."/>
        </authorList>
    </citation>
    <scope>NUCLEOTIDE SEQUENCE [LARGE SCALE GENOMIC DNA]</scope>
    <source>
        <strain evidence="2 3">76713</strain>
    </source>
</reference>
<dbReference type="Proteomes" id="UP000035762">
    <property type="component" value="Unassembled WGS sequence"/>
</dbReference>
<evidence type="ECO:0000313" key="3">
    <source>
        <dbReference type="Proteomes" id="UP000035762"/>
    </source>
</evidence>
<keyword evidence="3" id="KW-1185">Reference proteome</keyword>
<keyword evidence="1" id="KW-0732">Signal</keyword>
<feature type="signal peptide" evidence="1">
    <location>
        <begin position="1"/>
        <end position="29"/>
    </location>
</feature>
<dbReference type="AlphaFoldDB" id="A0A090MMH9"/>
<evidence type="ECO:0000256" key="1">
    <source>
        <dbReference type="SAM" id="SignalP"/>
    </source>
</evidence>
<dbReference type="EMBL" id="CCAZ020000001">
    <property type="protein sequence ID" value="CEG07497.1"/>
    <property type="molecule type" value="Genomic_DNA"/>
</dbReference>
<evidence type="ECO:0000313" key="2">
    <source>
        <dbReference type="EMBL" id="CEG07497.1"/>
    </source>
</evidence>
<comment type="caution">
    <text evidence="2">The sequence shown here is derived from an EMBL/GenBank/DDBJ whole genome shotgun (WGS) entry which is preliminary data.</text>
</comment>
<name>A0A090MMH9_AFIFE</name>
<sequence>MRLAWRGGMLRNALLCGSLIVAAIHPALAEDDFAASLRLRGGFDSNPQFSNGSGIGGSAFIGTDASMAAAHKDGDASLGIAAGASQTQYANPQATSGLSGKVIMRGMLGSDDLNVSSVTTIADVSTYNLRSSDLIQSIKGEAKVGSFKLFATGEGARSSLNQTNAIFQDFLPEAQQYLRGTLIPGMAYVRGKFEVGASINLSMRRYAQEFDVFGYRRNNERIQPFVFAKYADNDFSVTGSLSQLRGTWHDPDFSNVKTLLYESNLHWRRDAWTLDLTAWKRANETTFPISPITIDAAYTGKLSWTVTPQLTLSAAAGYATTRYLDSPFDAQTATVAFGGSYDLGNDYALGVDLTYARGILISGDKADALILSSSITKKFSPFVSAAADDGKGSFARKI</sequence>
<accession>A0A090MMH9</accession>
<protein>
    <recommendedName>
        <fullName evidence="4">Outer membrane protein transport protein (OMPP1/FadL/TodX)</fullName>
    </recommendedName>
</protein>
<proteinExistence type="predicted"/>
<feature type="chain" id="PRO_5001860609" description="Outer membrane protein transport protein (OMPP1/FadL/TodX)" evidence="1">
    <location>
        <begin position="30"/>
        <end position="398"/>
    </location>
</feature>
<dbReference type="Pfam" id="PF10082">
    <property type="entry name" value="BBP2_2"/>
    <property type="match status" value="1"/>
</dbReference>
<organism evidence="2 3">
    <name type="scientific">Afipia felis</name>
    <name type="common">Cat scratch disease bacillus</name>
    <dbReference type="NCBI Taxonomy" id="1035"/>
    <lineage>
        <taxon>Bacteria</taxon>
        <taxon>Pseudomonadati</taxon>
        <taxon>Pseudomonadota</taxon>
        <taxon>Alphaproteobacteria</taxon>
        <taxon>Hyphomicrobiales</taxon>
        <taxon>Nitrobacteraceae</taxon>
        <taxon>Afipia</taxon>
    </lineage>
</organism>
<gene>
    <name evidence="2" type="ORF">BN961_00889</name>
</gene>
<evidence type="ECO:0008006" key="4">
    <source>
        <dbReference type="Google" id="ProtNLM"/>
    </source>
</evidence>
<dbReference type="InterPro" id="IPR018759">
    <property type="entry name" value="BBP2_2"/>
</dbReference>